<proteinExistence type="predicted"/>
<evidence type="ECO:0008006" key="3">
    <source>
        <dbReference type="Google" id="ProtNLM"/>
    </source>
</evidence>
<dbReference type="PANTHER" id="PTHR31511">
    <property type="entry name" value="PROTEIN CBG23764"/>
    <property type="match status" value="1"/>
</dbReference>
<dbReference type="InterPro" id="IPR043502">
    <property type="entry name" value="DNA/RNA_pol_sf"/>
</dbReference>
<accession>A0AAV8YS51</accession>
<evidence type="ECO:0000313" key="2">
    <source>
        <dbReference type="Proteomes" id="UP001162162"/>
    </source>
</evidence>
<dbReference type="EMBL" id="JAPWTK010000053">
    <property type="protein sequence ID" value="KAJ8953853.1"/>
    <property type="molecule type" value="Genomic_DNA"/>
</dbReference>
<dbReference type="GO" id="GO:0071897">
    <property type="term" value="P:DNA biosynthetic process"/>
    <property type="evidence" value="ECO:0007669"/>
    <property type="project" value="UniProtKB-ARBA"/>
</dbReference>
<evidence type="ECO:0000313" key="1">
    <source>
        <dbReference type="EMBL" id="KAJ8953853.1"/>
    </source>
</evidence>
<dbReference type="SUPFAM" id="SSF56672">
    <property type="entry name" value="DNA/RNA polymerases"/>
    <property type="match status" value="1"/>
</dbReference>
<dbReference type="InterPro" id="IPR023211">
    <property type="entry name" value="DNA_pol_palm_dom_sf"/>
</dbReference>
<dbReference type="Gene3D" id="3.90.1600.10">
    <property type="entry name" value="Palm domain of DNA polymerase"/>
    <property type="match status" value="1"/>
</dbReference>
<gene>
    <name evidence="1" type="ORF">NQ318_006704</name>
</gene>
<sequence>MVILDISKTCVYEFQYDYMLNKFPVEKCKLLYTDTDSLIYELQCNDMYDEDENNGKIMTHFIGLRSKQYTYRVEEGKTVKKAKGVKSNVVKNKINFEDYLDCITKFIENKPQEEFLLHKTQRCIQSKLHDVYSVEQTKIALNPVDDKRCILPGVHDTLPWGHYSIMDTS</sequence>
<keyword evidence="2" id="KW-1185">Reference proteome</keyword>
<dbReference type="PANTHER" id="PTHR31511:SF12">
    <property type="entry name" value="RHO TERMINATION FACTOR N-TERMINAL DOMAIN-CONTAINING PROTEIN"/>
    <property type="match status" value="1"/>
</dbReference>
<dbReference type="AlphaFoldDB" id="A0AAV8YS51"/>
<organism evidence="1 2">
    <name type="scientific">Aromia moschata</name>
    <dbReference type="NCBI Taxonomy" id="1265417"/>
    <lineage>
        <taxon>Eukaryota</taxon>
        <taxon>Metazoa</taxon>
        <taxon>Ecdysozoa</taxon>
        <taxon>Arthropoda</taxon>
        <taxon>Hexapoda</taxon>
        <taxon>Insecta</taxon>
        <taxon>Pterygota</taxon>
        <taxon>Neoptera</taxon>
        <taxon>Endopterygota</taxon>
        <taxon>Coleoptera</taxon>
        <taxon>Polyphaga</taxon>
        <taxon>Cucujiformia</taxon>
        <taxon>Chrysomeloidea</taxon>
        <taxon>Cerambycidae</taxon>
        <taxon>Cerambycinae</taxon>
        <taxon>Callichromatini</taxon>
        <taxon>Aromia</taxon>
    </lineage>
</organism>
<comment type="caution">
    <text evidence="1">The sequence shown here is derived from an EMBL/GenBank/DDBJ whole genome shotgun (WGS) entry which is preliminary data.</text>
</comment>
<reference evidence="1" key="1">
    <citation type="journal article" date="2023" name="Insect Mol. Biol.">
        <title>Genome sequencing provides insights into the evolution of gene families encoding plant cell wall-degrading enzymes in longhorned beetles.</title>
        <authorList>
            <person name="Shin N.R."/>
            <person name="Okamura Y."/>
            <person name="Kirsch R."/>
            <person name="Pauchet Y."/>
        </authorList>
    </citation>
    <scope>NUCLEOTIDE SEQUENCE</scope>
    <source>
        <strain evidence="1">AMC_N1</strain>
    </source>
</reference>
<name>A0AAV8YS51_9CUCU</name>
<protein>
    <recommendedName>
        <fullName evidence="3">Polyprotein</fullName>
    </recommendedName>
</protein>
<dbReference type="Proteomes" id="UP001162162">
    <property type="component" value="Unassembled WGS sequence"/>
</dbReference>